<accession>A0A553WKP8</accession>
<evidence type="ECO:0000259" key="6">
    <source>
        <dbReference type="Pfam" id="PF02900"/>
    </source>
</evidence>
<evidence type="ECO:0000256" key="1">
    <source>
        <dbReference type="ARBA" id="ARBA00001947"/>
    </source>
</evidence>
<dbReference type="InterPro" id="IPR004183">
    <property type="entry name" value="Xdiol_dOase_suB"/>
</dbReference>
<dbReference type="AlphaFoldDB" id="A0A553WKP8"/>
<sequence length="263" mass="28621">MIRQPSLFLSHGSPMIVLDKSPARTFLEGLAEELSSKPEAIVVISAHYDAPVTSITSGLHPSTVYDFGGFPPALYEMVYPTPGAPDLANRIQNMLQSAGIPSRLDSEDGFDHGTWTPLLLAWPAADIPVVQISINERGSPQSHYDLGVQLGALRDENILIVGSGSMTHNLSAFFRGNFSHNAPTEPWVIEFLDWLETKLISGDHAAVLRAINEGPYGSDNHPTMDHILPLFVALGAGGVEGKAHKMHHSVDHAVLAMDMWRFD</sequence>
<feature type="domain" description="Extradiol ring-cleavage dioxygenase class III enzyme subunit B" evidence="6">
    <location>
        <begin position="7"/>
        <end position="250"/>
    </location>
</feature>
<keyword evidence="8" id="KW-1185">Reference proteome</keyword>
<dbReference type="InterPro" id="IPR014436">
    <property type="entry name" value="Extradiol_dOase_DODA"/>
</dbReference>
<evidence type="ECO:0000256" key="5">
    <source>
        <dbReference type="ARBA" id="ARBA00023002"/>
    </source>
</evidence>
<evidence type="ECO:0000256" key="3">
    <source>
        <dbReference type="ARBA" id="ARBA00022723"/>
    </source>
</evidence>
<keyword evidence="7" id="KW-0223">Dioxygenase</keyword>
<dbReference type="Gene3D" id="3.40.830.10">
    <property type="entry name" value="LigB-like"/>
    <property type="match status" value="1"/>
</dbReference>
<keyword evidence="4" id="KW-0862">Zinc</keyword>
<dbReference type="GO" id="GO:0008270">
    <property type="term" value="F:zinc ion binding"/>
    <property type="evidence" value="ECO:0007669"/>
    <property type="project" value="InterPro"/>
</dbReference>
<organism evidence="7 8">
    <name type="scientific">Sphingorhabdus contaminans</name>
    <dbReference type="NCBI Taxonomy" id="1343899"/>
    <lineage>
        <taxon>Bacteria</taxon>
        <taxon>Pseudomonadati</taxon>
        <taxon>Pseudomonadota</taxon>
        <taxon>Alphaproteobacteria</taxon>
        <taxon>Sphingomonadales</taxon>
        <taxon>Sphingomonadaceae</taxon>
        <taxon>Sphingorhabdus</taxon>
    </lineage>
</organism>
<evidence type="ECO:0000256" key="4">
    <source>
        <dbReference type="ARBA" id="ARBA00022833"/>
    </source>
</evidence>
<dbReference type="GO" id="GO:0008198">
    <property type="term" value="F:ferrous iron binding"/>
    <property type="evidence" value="ECO:0007669"/>
    <property type="project" value="InterPro"/>
</dbReference>
<comment type="caution">
    <text evidence="7">The sequence shown here is derived from an EMBL/GenBank/DDBJ whole genome shotgun (WGS) entry which is preliminary data.</text>
</comment>
<gene>
    <name evidence="7" type="ORF">FOM92_07660</name>
</gene>
<dbReference type="RefSeq" id="WP_143776150.1">
    <property type="nucleotide sequence ID" value="NZ_VKKU01000001.1"/>
</dbReference>
<dbReference type="Proteomes" id="UP000320160">
    <property type="component" value="Unassembled WGS sequence"/>
</dbReference>
<dbReference type="PANTHER" id="PTHR30096">
    <property type="entry name" value="4,5-DOPA DIOXYGENASE EXTRADIOL-LIKE PROTEIN"/>
    <property type="match status" value="1"/>
</dbReference>
<keyword evidence="3" id="KW-0479">Metal-binding</keyword>
<dbReference type="GO" id="GO:0016702">
    <property type="term" value="F:oxidoreductase activity, acting on single donors with incorporation of molecular oxygen, incorporation of two atoms of oxygen"/>
    <property type="evidence" value="ECO:0007669"/>
    <property type="project" value="UniProtKB-ARBA"/>
</dbReference>
<comment type="cofactor">
    <cofactor evidence="1">
        <name>Zn(2+)</name>
        <dbReference type="ChEBI" id="CHEBI:29105"/>
    </cofactor>
</comment>
<dbReference type="PANTHER" id="PTHR30096:SF0">
    <property type="entry name" value="4,5-DOPA DIOXYGENASE EXTRADIOL-LIKE PROTEIN"/>
    <property type="match status" value="1"/>
</dbReference>
<dbReference type="EMBL" id="VKKU01000001">
    <property type="protein sequence ID" value="TSB05234.1"/>
    <property type="molecule type" value="Genomic_DNA"/>
</dbReference>
<keyword evidence="5" id="KW-0560">Oxidoreductase</keyword>
<dbReference type="SUPFAM" id="SSF53213">
    <property type="entry name" value="LigB-like"/>
    <property type="match status" value="1"/>
</dbReference>
<evidence type="ECO:0000313" key="8">
    <source>
        <dbReference type="Proteomes" id="UP000320160"/>
    </source>
</evidence>
<dbReference type="Pfam" id="PF02900">
    <property type="entry name" value="LigB"/>
    <property type="match status" value="1"/>
</dbReference>
<name>A0A553WKP8_9SPHN</name>
<evidence type="ECO:0000256" key="2">
    <source>
        <dbReference type="ARBA" id="ARBA00007581"/>
    </source>
</evidence>
<proteinExistence type="inferred from homology"/>
<dbReference type="PIRSF" id="PIRSF006157">
    <property type="entry name" value="Doxgns_DODA"/>
    <property type="match status" value="1"/>
</dbReference>
<evidence type="ECO:0000313" key="7">
    <source>
        <dbReference type="EMBL" id="TSB05234.1"/>
    </source>
</evidence>
<comment type="similarity">
    <text evidence="2">Belongs to the DODA-type extradiol aromatic ring-opening dioxygenase family.</text>
</comment>
<reference evidence="7 8" key="1">
    <citation type="submission" date="2019-07" db="EMBL/GenBank/DDBJ databases">
        <authorList>
            <person name="Park M."/>
        </authorList>
    </citation>
    <scope>NUCLEOTIDE SEQUENCE [LARGE SCALE GENOMIC DNA]</scope>
    <source>
        <strain evidence="7 8">KCTC32445</strain>
    </source>
</reference>
<dbReference type="CDD" id="cd07363">
    <property type="entry name" value="45_DOPA_Dioxygenase"/>
    <property type="match status" value="1"/>
</dbReference>
<protein>
    <submittedName>
        <fullName evidence="7">Dioxygenase</fullName>
    </submittedName>
</protein>
<dbReference type="OrthoDB" id="9790889at2"/>